<dbReference type="PROSITE" id="PS50110">
    <property type="entry name" value="RESPONSE_REGULATORY"/>
    <property type="match status" value="1"/>
</dbReference>
<evidence type="ECO:0000256" key="3">
    <source>
        <dbReference type="PROSITE-ProRule" id="PRU00169"/>
    </source>
</evidence>
<dbReference type="InterPro" id="IPR058245">
    <property type="entry name" value="NreC/VraR/RcsB-like_REC"/>
</dbReference>
<feature type="domain" description="Response regulatory" evidence="5">
    <location>
        <begin position="4"/>
        <end position="120"/>
    </location>
</feature>
<dbReference type="GO" id="GO:0006355">
    <property type="term" value="P:regulation of DNA-templated transcription"/>
    <property type="evidence" value="ECO:0007669"/>
    <property type="project" value="InterPro"/>
</dbReference>
<dbReference type="InterPro" id="IPR000792">
    <property type="entry name" value="Tscrpt_reg_LuxR_C"/>
</dbReference>
<dbReference type="SUPFAM" id="SSF46894">
    <property type="entry name" value="C-terminal effector domain of the bipartite response regulators"/>
    <property type="match status" value="1"/>
</dbReference>
<dbReference type="CDD" id="cd17535">
    <property type="entry name" value="REC_NarL-like"/>
    <property type="match status" value="1"/>
</dbReference>
<keyword evidence="2" id="KW-0238">DNA-binding</keyword>
<dbReference type="SMART" id="SM00448">
    <property type="entry name" value="REC"/>
    <property type="match status" value="1"/>
</dbReference>
<dbReference type="RefSeq" id="WP_181551059.1">
    <property type="nucleotide sequence ID" value="NZ_JACDUS010000004.1"/>
</dbReference>
<dbReference type="PANTHER" id="PTHR43214:SF43">
    <property type="entry name" value="TWO-COMPONENT RESPONSE REGULATOR"/>
    <property type="match status" value="1"/>
</dbReference>
<proteinExistence type="predicted"/>
<dbReference type="EMBL" id="JACDUS010000004">
    <property type="protein sequence ID" value="MBA2881395.1"/>
    <property type="molecule type" value="Genomic_DNA"/>
</dbReference>
<feature type="domain" description="HTH luxR-type" evidence="4">
    <location>
        <begin position="147"/>
        <end position="212"/>
    </location>
</feature>
<dbReference type="PROSITE" id="PS00622">
    <property type="entry name" value="HTH_LUXR_1"/>
    <property type="match status" value="1"/>
</dbReference>
<reference evidence="6 7" key="1">
    <citation type="submission" date="2020-07" db="EMBL/GenBank/DDBJ databases">
        <title>Genomic Encyclopedia of Type Strains, Phase IV (KMG-IV): sequencing the most valuable type-strain genomes for metagenomic binning, comparative biology and taxonomic classification.</title>
        <authorList>
            <person name="Goeker M."/>
        </authorList>
    </citation>
    <scope>NUCLEOTIDE SEQUENCE [LARGE SCALE GENOMIC DNA]</scope>
    <source>
        <strain evidence="6 7">DSM 17721</strain>
    </source>
</reference>
<evidence type="ECO:0000259" key="5">
    <source>
        <dbReference type="PROSITE" id="PS50110"/>
    </source>
</evidence>
<evidence type="ECO:0000256" key="2">
    <source>
        <dbReference type="ARBA" id="ARBA00023125"/>
    </source>
</evidence>
<sequence length="216" mass="24118">MKMKLMLVDNQLVVRQGLKALLAKEPDMEVVAEAADTAESLDLIKKHRPDVVVAETAAARSGSTDTVRMIQESGVDCQILILTNQSSKSLVREALQAGARGYVLKTASYSEVLTAIRSVQQQSYYLSPEISAEIIHTFVKKKQKNMQAEPYEQLSKRERQVFKLIAEGKTTDEIADMLTISPKTVAKHRMNIMEKLRLKNTATLVRYAARIGILDI</sequence>
<dbReference type="Gene3D" id="3.40.50.2300">
    <property type="match status" value="1"/>
</dbReference>
<dbReference type="InterPro" id="IPR039420">
    <property type="entry name" value="WalR-like"/>
</dbReference>
<dbReference type="PRINTS" id="PR00038">
    <property type="entry name" value="HTHLUXR"/>
</dbReference>
<dbReference type="GO" id="GO:0003677">
    <property type="term" value="F:DNA binding"/>
    <property type="evidence" value="ECO:0007669"/>
    <property type="project" value="UniProtKB-KW"/>
</dbReference>
<evidence type="ECO:0000259" key="4">
    <source>
        <dbReference type="PROSITE" id="PS50043"/>
    </source>
</evidence>
<keyword evidence="1" id="KW-0597">Phosphoprotein</keyword>
<dbReference type="PROSITE" id="PS50043">
    <property type="entry name" value="HTH_LUXR_2"/>
    <property type="match status" value="1"/>
</dbReference>
<dbReference type="InterPro" id="IPR011006">
    <property type="entry name" value="CheY-like_superfamily"/>
</dbReference>
<dbReference type="Pfam" id="PF00072">
    <property type="entry name" value="Response_reg"/>
    <property type="match status" value="1"/>
</dbReference>
<evidence type="ECO:0000256" key="1">
    <source>
        <dbReference type="ARBA" id="ARBA00022553"/>
    </source>
</evidence>
<accession>A0A7W0C958</accession>
<keyword evidence="7" id="KW-1185">Reference proteome</keyword>
<evidence type="ECO:0000313" key="6">
    <source>
        <dbReference type="EMBL" id="MBA2881395.1"/>
    </source>
</evidence>
<dbReference type="Pfam" id="PF00196">
    <property type="entry name" value="GerE"/>
    <property type="match status" value="1"/>
</dbReference>
<evidence type="ECO:0000313" key="7">
    <source>
        <dbReference type="Proteomes" id="UP000525298"/>
    </source>
</evidence>
<dbReference type="Proteomes" id="UP000525298">
    <property type="component" value="Unassembled WGS sequence"/>
</dbReference>
<dbReference type="PANTHER" id="PTHR43214">
    <property type="entry name" value="TWO-COMPONENT RESPONSE REGULATOR"/>
    <property type="match status" value="1"/>
</dbReference>
<dbReference type="InterPro" id="IPR001789">
    <property type="entry name" value="Sig_transdc_resp-reg_receiver"/>
</dbReference>
<gene>
    <name evidence="6" type="ORF">HNR65_001722</name>
</gene>
<name>A0A7W0C958_9BACT</name>
<dbReference type="CDD" id="cd06170">
    <property type="entry name" value="LuxR_C_like"/>
    <property type="match status" value="1"/>
</dbReference>
<comment type="caution">
    <text evidence="3">Lacks conserved residue(s) required for the propagation of feature annotation.</text>
</comment>
<comment type="caution">
    <text evidence="6">The sequence shown here is derived from an EMBL/GenBank/DDBJ whole genome shotgun (WGS) entry which is preliminary data.</text>
</comment>
<protein>
    <submittedName>
        <fullName evidence="6">Two-component system response regulator NreC</fullName>
    </submittedName>
</protein>
<dbReference type="SUPFAM" id="SSF52172">
    <property type="entry name" value="CheY-like"/>
    <property type="match status" value="1"/>
</dbReference>
<dbReference type="GO" id="GO:0000160">
    <property type="term" value="P:phosphorelay signal transduction system"/>
    <property type="evidence" value="ECO:0007669"/>
    <property type="project" value="InterPro"/>
</dbReference>
<dbReference type="AlphaFoldDB" id="A0A7W0C958"/>
<dbReference type="InterPro" id="IPR016032">
    <property type="entry name" value="Sig_transdc_resp-reg_C-effctor"/>
</dbReference>
<dbReference type="SMART" id="SM00421">
    <property type="entry name" value="HTH_LUXR"/>
    <property type="match status" value="1"/>
</dbReference>
<organism evidence="6 7">
    <name type="scientific">Desulfosalsimonas propionicica</name>
    <dbReference type="NCBI Taxonomy" id="332175"/>
    <lineage>
        <taxon>Bacteria</taxon>
        <taxon>Pseudomonadati</taxon>
        <taxon>Thermodesulfobacteriota</taxon>
        <taxon>Desulfobacteria</taxon>
        <taxon>Desulfobacterales</taxon>
        <taxon>Desulfosalsimonadaceae</taxon>
        <taxon>Desulfosalsimonas</taxon>
    </lineage>
</organism>